<dbReference type="InterPro" id="IPR051393">
    <property type="entry name" value="ABC_transporter_permease"/>
</dbReference>
<dbReference type="InterPro" id="IPR035906">
    <property type="entry name" value="MetI-like_sf"/>
</dbReference>
<sequence length="304" mass="34097">MAGDAARIRRQNKLGKGLFLLFFIGPALLIYAVYNIYPIFATFYYSLFDWTGIQAEKTFLGLENYANLMKDRVFFRSLGNNVLLVFASVFTQIPLGLALALLLQSKIKGMRFFRTVYFLPFLMSTVAIAILWMFIYNPTFGVLNGLLSDLGLQSLQRSWLGEKSTAMGAVIATICWQFVPFYMILLRAGLTGIPEELLEAARIDGCTPWRTFTRITLPLLMPTIITSATLSTIGSLKYFDLIFVMTEGGPDSATELMATYMYKQAFRFFSMGYASAISSCMFILAFIAAVAILSLDRLRSRGGY</sequence>
<comment type="caution">
    <text evidence="9">The sequence shown here is derived from an EMBL/GenBank/DDBJ whole genome shotgun (WGS) entry which is preliminary data.</text>
</comment>
<feature type="transmembrane region" description="Helical" evidence="7">
    <location>
        <begin position="271"/>
        <end position="295"/>
    </location>
</feature>
<keyword evidence="3" id="KW-1003">Cell membrane</keyword>
<feature type="transmembrane region" description="Helical" evidence="7">
    <location>
        <begin position="219"/>
        <end position="239"/>
    </location>
</feature>
<dbReference type="SUPFAM" id="SSF161098">
    <property type="entry name" value="MetI-like"/>
    <property type="match status" value="1"/>
</dbReference>
<accession>A0ABN7S5I1</accession>
<comment type="subcellular location">
    <subcellularLocation>
        <location evidence="1 7">Cell membrane</location>
        <topology evidence="1 7">Multi-pass membrane protein</topology>
    </subcellularLocation>
</comment>
<evidence type="ECO:0000256" key="6">
    <source>
        <dbReference type="ARBA" id="ARBA00023136"/>
    </source>
</evidence>
<dbReference type="EMBL" id="CAJRAY010000067">
    <property type="protein sequence ID" value="CAG5089494.1"/>
    <property type="molecule type" value="Genomic_DNA"/>
</dbReference>
<evidence type="ECO:0000256" key="7">
    <source>
        <dbReference type="RuleBase" id="RU363032"/>
    </source>
</evidence>
<dbReference type="PANTHER" id="PTHR30193:SF37">
    <property type="entry name" value="INNER MEMBRANE ABC TRANSPORTER PERMEASE PROTEIN YCJO"/>
    <property type="match status" value="1"/>
</dbReference>
<dbReference type="CDD" id="cd06261">
    <property type="entry name" value="TM_PBP2"/>
    <property type="match status" value="1"/>
</dbReference>
<dbReference type="PROSITE" id="PS50928">
    <property type="entry name" value="ABC_TM1"/>
    <property type="match status" value="1"/>
</dbReference>
<evidence type="ECO:0000256" key="3">
    <source>
        <dbReference type="ARBA" id="ARBA00022475"/>
    </source>
</evidence>
<dbReference type="PANTHER" id="PTHR30193">
    <property type="entry name" value="ABC TRANSPORTER PERMEASE PROTEIN"/>
    <property type="match status" value="1"/>
</dbReference>
<evidence type="ECO:0000313" key="9">
    <source>
        <dbReference type="EMBL" id="CAG5089494.1"/>
    </source>
</evidence>
<evidence type="ECO:0000256" key="4">
    <source>
        <dbReference type="ARBA" id="ARBA00022692"/>
    </source>
</evidence>
<dbReference type="Gene3D" id="1.10.3720.10">
    <property type="entry name" value="MetI-like"/>
    <property type="match status" value="1"/>
</dbReference>
<evidence type="ECO:0000256" key="2">
    <source>
        <dbReference type="ARBA" id="ARBA00022448"/>
    </source>
</evidence>
<dbReference type="Pfam" id="PF00528">
    <property type="entry name" value="BPD_transp_1"/>
    <property type="match status" value="1"/>
</dbReference>
<dbReference type="Proteomes" id="UP000681526">
    <property type="component" value="Unassembled WGS sequence"/>
</dbReference>
<keyword evidence="10" id="KW-1185">Reference proteome</keyword>
<gene>
    <name evidence="9" type="primary">txxe 1848</name>
    <name evidence="9" type="ORF">TXXE_13080</name>
</gene>
<feature type="transmembrane region" description="Helical" evidence="7">
    <location>
        <begin position="17"/>
        <end position="37"/>
    </location>
</feature>
<keyword evidence="5 7" id="KW-1133">Transmembrane helix</keyword>
<evidence type="ECO:0000259" key="8">
    <source>
        <dbReference type="PROSITE" id="PS50928"/>
    </source>
</evidence>
<feature type="transmembrane region" description="Helical" evidence="7">
    <location>
        <begin position="115"/>
        <end position="135"/>
    </location>
</feature>
<comment type="similarity">
    <text evidence="7">Belongs to the binding-protein-dependent transport system permease family.</text>
</comment>
<proteinExistence type="inferred from homology"/>
<reference evidence="9 10" key="1">
    <citation type="submission" date="2021-04" db="EMBL/GenBank/DDBJ databases">
        <authorList>
            <person name="Rakotoarivonina H."/>
        </authorList>
    </citation>
    <scope>NUCLEOTIDE SEQUENCE [LARGE SCALE GENOMIC DNA]</scope>
    <source>
        <strain evidence="9 10">XE</strain>
    </source>
</reference>
<dbReference type="RefSeq" id="WP_213484970.1">
    <property type="nucleotide sequence ID" value="NZ_CAJRAY010000067.1"/>
</dbReference>
<organism evidence="9 10">
    <name type="scientific">Thermobacillus xylanilyticus</name>
    <dbReference type="NCBI Taxonomy" id="76633"/>
    <lineage>
        <taxon>Bacteria</taxon>
        <taxon>Bacillati</taxon>
        <taxon>Bacillota</taxon>
        <taxon>Bacilli</taxon>
        <taxon>Bacillales</taxon>
        <taxon>Paenibacillaceae</taxon>
        <taxon>Thermobacillus</taxon>
    </lineage>
</organism>
<feature type="domain" description="ABC transmembrane type-1" evidence="8">
    <location>
        <begin position="78"/>
        <end position="294"/>
    </location>
</feature>
<keyword evidence="2 7" id="KW-0813">Transport</keyword>
<dbReference type="InterPro" id="IPR000515">
    <property type="entry name" value="MetI-like"/>
</dbReference>
<evidence type="ECO:0000256" key="1">
    <source>
        <dbReference type="ARBA" id="ARBA00004651"/>
    </source>
</evidence>
<feature type="transmembrane region" description="Helical" evidence="7">
    <location>
        <begin position="166"/>
        <end position="185"/>
    </location>
</feature>
<feature type="transmembrane region" description="Helical" evidence="7">
    <location>
        <begin position="82"/>
        <end position="103"/>
    </location>
</feature>
<protein>
    <submittedName>
        <fullName evidence="9">Sugar ABC transporter permease</fullName>
    </submittedName>
</protein>
<evidence type="ECO:0000256" key="5">
    <source>
        <dbReference type="ARBA" id="ARBA00022989"/>
    </source>
</evidence>
<keyword evidence="6 7" id="KW-0472">Membrane</keyword>
<keyword evidence="4 7" id="KW-0812">Transmembrane</keyword>
<evidence type="ECO:0000313" key="10">
    <source>
        <dbReference type="Proteomes" id="UP000681526"/>
    </source>
</evidence>
<name>A0ABN7S5I1_THEXY</name>